<gene>
    <name evidence="1" type="ORF">CBW24_03800</name>
</gene>
<dbReference type="Proteomes" id="UP000219050">
    <property type="component" value="Chromosome"/>
</dbReference>
<evidence type="ECO:0008006" key="3">
    <source>
        <dbReference type="Google" id="ProtNLM"/>
    </source>
</evidence>
<dbReference type="Gene3D" id="2.60.120.580">
    <property type="entry name" value="Acetamidase/Formamidase-like domains"/>
    <property type="match status" value="2"/>
</dbReference>
<protein>
    <recommendedName>
        <fullName evidence="3">Acetamidase</fullName>
    </recommendedName>
</protein>
<name>A0A291LWZ9_9RHOB</name>
<dbReference type="OrthoDB" id="9785236at2"/>
<evidence type="ECO:0000313" key="1">
    <source>
        <dbReference type="EMBL" id="ATI41210.1"/>
    </source>
</evidence>
<accession>A0A291LWZ9</accession>
<dbReference type="PANTHER" id="PTHR31891:SF1">
    <property type="entry name" value="FORMAMIDASE C869.04-RELATED"/>
    <property type="match status" value="1"/>
</dbReference>
<reference evidence="1 2" key="1">
    <citation type="submission" date="2017-05" db="EMBL/GenBank/DDBJ databases">
        <title>Comparative genomic and metabolic analysis of manganese-oxidizing mechanisms in Celeribater manganoxidans DY25T: its adaption to the environment of polymetallic nodule.</title>
        <authorList>
            <person name="Wang X."/>
        </authorList>
    </citation>
    <scope>NUCLEOTIDE SEQUENCE [LARGE SCALE GENOMIC DNA]</scope>
    <source>
        <strain evidence="1 2">DY25</strain>
    </source>
</reference>
<dbReference type="Pfam" id="PF03069">
    <property type="entry name" value="FmdA_AmdA"/>
    <property type="match status" value="2"/>
</dbReference>
<dbReference type="InterPro" id="IPR004304">
    <property type="entry name" value="FmdA_AmdA"/>
</dbReference>
<dbReference type="PANTHER" id="PTHR31891">
    <property type="entry name" value="FORMAMIDASE C869.04-RELATED"/>
    <property type="match status" value="1"/>
</dbReference>
<keyword evidence="2" id="KW-1185">Reference proteome</keyword>
<dbReference type="RefSeq" id="WP_097372731.1">
    <property type="nucleotide sequence ID" value="NZ_CP021404.1"/>
</dbReference>
<dbReference type="GO" id="GO:0016811">
    <property type="term" value="F:hydrolase activity, acting on carbon-nitrogen (but not peptide) bonds, in linear amides"/>
    <property type="evidence" value="ECO:0007669"/>
    <property type="project" value="InterPro"/>
</dbReference>
<dbReference type="SUPFAM" id="SSF141130">
    <property type="entry name" value="Acetamidase/Formamidase-like"/>
    <property type="match status" value="1"/>
</dbReference>
<proteinExistence type="predicted"/>
<dbReference type="Gene3D" id="3.10.28.20">
    <property type="entry name" value="Acetamidase/Formamidase-like domains"/>
    <property type="match status" value="1"/>
</dbReference>
<organism evidence="1 2">
    <name type="scientific">Pacificitalea manganoxidans</name>
    <dbReference type="NCBI Taxonomy" id="1411902"/>
    <lineage>
        <taxon>Bacteria</taxon>
        <taxon>Pseudomonadati</taxon>
        <taxon>Pseudomonadota</taxon>
        <taxon>Alphaproteobacteria</taxon>
        <taxon>Rhodobacterales</taxon>
        <taxon>Paracoccaceae</taxon>
        <taxon>Pacificitalea</taxon>
    </lineage>
</organism>
<evidence type="ECO:0000313" key="2">
    <source>
        <dbReference type="Proteomes" id="UP000219050"/>
    </source>
</evidence>
<dbReference type="AlphaFoldDB" id="A0A291LWZ9"/>
<sequence length="308" mass="32754">MTDATPYHLDRDVVAYHCGRDLPPRLTVAPGSIVTVATHDARSGRLKQPEDVIPTAPDFDAPGYPKTNPVTGPIAVEGAEPGDALAVTILDIDLDPQGFIIARPEWGVVQNSVPHQVARMLPVRDGAVEFGPGIRIPLRPNVGTIGTAPAGDGVATIHCGRHGGNMDSNAIRPGTTVHLPVNVAQGLLFVGDVHAVMSDSEAVGTGCEIGARVTLRVDLVKGAARDWPWMETDTKIISYGAAPVYEDAAEIAMEQMIDMVATRHDLSPAEAFMLIGLAGDMRINQSCRSPIDISMRVEFPKKLDGLAR</sequence>
<dbReference type="EMBL" id="CP021404">
    <property type="protein sequence ID" value="ATI41210.1"/>
    <property type="molecule type" value="Genomic_DNA"/>
</dbReference>
<dbReference type="KEGG" id="cmag:CBW24_03800"/>